<dbReference type="SUPFAM" id="SSF48498">
    <property type="entry name" value="Tetracyclin repressor-like, C-terminal domain"/>
    <property type="match status" value="1"/>
</dbReference>
<dbReference type="PANTHER" id="PTHR47506:SF1">
    <property type="entry name" value="HTH-TYPE TRANSCRIPTIONAL REGULATOR YJDC"/>
    <property type="match status" value="1"/>
</dbReference>
<dbReference type="PROSITE" id="PS50977">
    <property type="entry name" value="HTH_TETR_2"/>
    <property type="match status" value="1"/>
</dbReference>
<evidence type="ECO:0000256" key="2">
    <source>
        <dbReference type="ARBA" id="ARBA00023125"/>
    </source>
</evidence>
<keyword evidence="1" id="KW-0805">Transcription regulation</keyword>
<dbReference type="Proteomes" id="UP000078316">
    <property type="component" value="Unassembled WGS sequence"/>
</dbReference>
<name>A0A179SLC3_9HYPH</name>
<sequence length="195" mass="20750">MKRVLTERADAVSALAEVFREHGFEGASLSLLSKATGLGKGSLYNFFPGGKEEMMEAVLADIDSWFATTIFAPLEQAHDPAAAVTSMIEDVTAYFRSGRRVCLVGCIGLSSSGAAFAIRTRSYFVRWISALAHCLETAGVPPSPAERIAEEVVSGIQGAIVLARAVGDEAAFLRVIHRQHSTLLAAIARTPPQSA</sequence>
<evidence type="ECO:0000256" key="3">
    <source>
        <dbReference type="ARBA" id="ARBA00023163"/>
    </source>
</evidence>
<dbReference type="STRING" id="427683.A5481_02405"/>
<dbReference type="PANTHER" id="PTHR47506">
    <property type="entry name" value="TRANSCRIPTIONAL REGULATORY PROTEIN"/>
    <property type="match status" value="1"/>
</dbReference>
<dbReference type="AlphaFoldDB" id="A0A179SLC3"/>
<keyword evidence="2 4" id="KW-0238">DNA-binding</keyword>
<evidence type="ECO:0000259" key="5">
    <source>
        <dbReference type="PROSITE" id="PS50977"/>
    </source>
</evidence>
<evidence type="ECO:0000256" key="4">
    <source>
        <dbReference type="PROSITE-ProRule" id="PRU00335"/>
    </source>
</evidence>
<proteinExistence type="predicted"/>
<dbReference type="InterPro" id="IPR054156">
    <property type="entry name" value="YxaF_TetR_C"/>
</dbReference>
<keyword evidence="3" id="KW-0804">Transcription</keyword>
<dbReference type="InterPro" id="IPR036271">
    <property type="entry name" value="Tet_transcr_reg_TetR-rel_C_sf"/>
</dbReference>
<dbReference type="SUPFAM" id="SSF46689">
    <property type="entry name" value="Homeodomain-like"/>
    <property type="match status" value="1"/>
</dbReference>
<dbReference type="GO" id="GO:0003677">
    <property type="term" value="F:DNA binding"/>
    <property type="evidence" value="ECO:0007669"/>
    <property type="project" value="UniProtKB-UniRule"/>
</dbReference>
<protein>
    <submittedName>
        <fullName evidence="6">TetR family transcriptional regulator</fullName>
    </submittedName>
</protein>
<dbReference type="Pfam" id="PF00440">
    <property type="entry name" value="TetR_N"/>
    <property type="match status" value="1"/>
</dbReference>
<feature type="domain" description="HTH tetR-type" evidence="5">
    <location>
        <begin position="5"/>
        <end position="65"/>
    </location>
</feature>
<accession>A0A179SLC3</accession>
<dbReference type="RefSeq" id="WP_048437579.1">
    <property type="nucleotide sequence ID" value="NZ_LWHQ01000006.1"/>
</dbReference>
<dbReference type="OrthoDB" id="9811084at2"/>
<comment type="caution">
    <text evidence="6">The sequence shown here is derived from an EMBL/GenBank/DDBJ whole genome shotgun (WGS) entry which is preliminary data.</text>
</comment>
<evidence type="ECO:0000256" key="1">
    <source>
        <dbReference type="ARBA" id="ARBA00023015"/>
    </source>
</evidence>
<gene>
    <name evidence="6" type="ORF">A5481_02405</name>
</gene>
<evidence type="ECO:0000313" key="7">
    <source>
        <dbReference type="Proteomes" id="UP000078316"/>
    </source>
</evidence>
<evidence type="ECO:0000313" key="6">
    <source>
        <dbReference type="EMBL" id="OAS27293.1"/>
    </source>
</evidence>
<dbReference type="Pfam" id="PF21993">
    <property type="entry name" value="TetR_C_13_2"/>
    <property type="match status" value="1"/>
</dbReference>
<dbReference type="EMBL" id="LWHQ01000006">
    <property type="protein sequence ID" value="OAS27293.1"/>
    <property type="molecule type" value="Genomic_DNA"/>
</dbReference>
<feature type="DNA-binding region" description="H-T-H motif" evidence="4">
    <location>
        <begin position="28"/>
        <end position="47"/>
    </location>
</feature>
<reference evidence="6 7" key="1">
    <citation type="submission" date="2016-04" db="EMBL/GenBank/DDBJ databases">
        <authorList>
            <person name="Evans L.H."/>
            <person name="Alamgir A."/>
            <person name="Owens N."/>
            <person name="Weber N.D."/>
            <person name="Virtaneva K."/>
            <person name="Barbian K."/>
            <person name="Babar A."/>
            <person name="Rosenke K."/>
        </authorList>
    </citation>
    <scope>NUCLEOTIDE SEQUENCE [LARGE SCALE GENOMIC DNA]</scope>
    <source>
        <strain evidence="6 7">PMB02</strain>
    </source>
</reference>
<dbReference type="InterPro" id="IPR001647">
    <property type="entry name" value="HTH_TetR"/>
</dbReference>
<dbReference type="InterPro" id="IPR009057">
    <property type="entry name" value="Homeodomain-like_sf"/>
</dbReference>
<organism evidence="6 7">
    <name type="scientific">Methylobacterium platani</name>
    <dbReference type="NCBI Taxonomy" id="427683"/>
    <lineage>
        <taxon>Bacteria</taxon>
        <taxon>Pseudomonadati</taxon>
        <taxon>Pseudomonadota</taxon>
        <taxon>Alphaproteobacteria</taxon>
        <taxon>Hyphomicrobiales</taxon>
        <taxon>Methylobacteriaceae</taxon>
        <taxon>Methylobacterium</taxon>
    </lineage>
</organism>
<dbReference type="Gene3D" id="1.10.357.10">
    <property type="entry name" value="Tetracycline Repressor, domain 2"/>
    <property type="match status" value="1"/>
</dbReference>